<feature type="binding site" evidence="5">
    <location>
        <position position="189"/>
    </location>
    <ligand>
        <name>NADP(+)</name>
        <dbReference type="ChEBI" id="CHEBI:58349"/>
    </ligand>
</feature>
<dbReference type="CDD" id="cd05333">
    <property type="entry name" value="BKR_SDR_c"/>
    <property type="match status" value="1"/>
</dbReference>
<dbReference type="GO" id="GO:0004316">
    <property type="term" value="F:3-oxoacyl-[acyl-carrier-protein] reductase (NADPH) activity"/>
    <property type="evidence" value="ECO:0007669"/>
    <property type="project" value="UniProtKB-UniRule"/>
</dbReference>
<keyword evidence="2 5" id="KW-0521">NADP</keyword>
<dbReference type="AlphaFoldDB" id="A0A1F6CKV2"/>
<dbReference type="Gene3D" id="3.40.50.720">
    <property type="entry name" value="NAD(P)-binding Rossmann-like Domain"/>
    <property type="match status" value="1"/>
</dbReference>
<comment type="caution">
    <text evidence="8">The sequence shown here is derived from an EMBL/GenBank/DDBJ whole genome shotgun (WGS) entry which is preliminary data.</text>
</comment>
<dbReference type="EMBL" id="MFKF01000228">
    <property type="protein sequence ID" value="OGG49601.1"/>
    <property type="molecule type" value="Genomic_DNA"/>
</dbReference>
<evidence type="ECO:0000256" key="6">
    <source>
        <dbReference type="RuleBase" id="RU366074"/>
    </source>
</evidence>
<evidence type="ECO:0000256" key="4">
    <source>
        <dbReference type="PIRSR" id="PIRSR611284-1"/>
    </source>
</evidence>
<dbReference type="SUPFAM" id="SSF51735">
    <property type="entry name" value="NAD(P)-binding Rossmann-fold domains"/>
    <property type="match status" value="1"/>
</dbReference>
<comment type="subunit">
    <text evidence="6">Homotetramer.</text>
</comment>
<protein>
    <recommendedName>
        <fullName evidence="6">3-oxoacyl-[acyl-carrier-protein] reductase</fullName>
        <ecNumber evidence="6">1.1.1.100</ecNumber>
    </recommendedName>
</protein>
<comment type="similarity">
    <text evidence="1 6">Belongs to the short-chain dehydrogenases/reductases (SDR) family.</text>
</comment>
<keyword evidence="6" id="KW-0444">Lipid biosynthesis</keyword>
<accession>A0A1F6CKV2</accession>
<dbReference type="InterPro" id="IPR020904">
    <property type="entry name" value="Sc_DH/Rdtase_CS"/>
</dbReference>
<comment type="function">
    <text evidence="6">Catalyzes the NADPH-dependent reduction of beta-ketoacyl-ACP substrates to beta-hydroxyacyl-ACP products, the first reductive step in the elongation cycle of fatty acid biosynthesis.</text>
</comment>
<dbReference type="SMART" id="SM00822">
    <property type="entry name" value="PKS_KR"/>
    <property type="match status" value="1"/>
</dbReference>
<dbReference type="PRINTS" id="PR00080">
    <property type="entry name" value="SDRFAMILY"/>
</dbReference>
<dbReference type="InterPro" id="IPR002347">
    <property type="entry name" value="SDR_fam"/>
</dbReference>
<organism evidence="8 9">
    <name type="scientific">Handelsmanbacteria sp. (strain RIFCSPLOWO2_12_FULL_64_10)</name>
    <dbReference type="NCBI Taxonomy" id="1817868"/>
    <lineage>
        <taxon>Bacteria</taxon>
        <taxon>Candidatus Handelsmaniibacteriota</taxon>
    </lineage>
</organism>
<evidence type="ECO:0000259" key="7">
    <source>
        <dbReference type="SMART" id="SM00822"/>
    </source>
</evidence>
<evidence type="ECO:0000313" key="8">
    <source>
        <dbReference type="EMBL" id="OGG49601.1"/>
    </source>
</evidence>
<dbReference type="Proteomes" id="UP000178606">
    <property type="component" value="Unassembled WGS sequence"/>
</dbReference>
<dbReference type="InterPro" id="IPR036291">
    <property type="entry name" value="NAD(P)-bd_dom_sf"/>
</dbReference>
<dbReference type="PANTHER" id="PTHR42879">
    <property type="entry name" value="3-OXOACYL-(ACYL-CARRIER-PROTEIN) REDUCTASE"/>
    <property type="match status" value="1"/>
</dbReference>
<sequence length="248" mass="25572">MNRLEGQVAIVTGGSRGIGEAVVVRLATEGADVALCASRSVEAAERVAGQVRGLGRRALVAQVDVSDAAAVDPFVASVISAFGRLDILVNNAGTTRDGLLLRMDDEAWDRVMDVNLKGAFHTIRAAARPMMRARRGRIVNISSVVGLRGNAAQANYAASKAGLIGLTKSVAREFASRGITANAVAPGYIPTEMTEGLPPDVKEALLAQAPMGRPGSAADVAATVAFLASDDAAYITGQVIVVDGGMTM</sequence>
<dbReference type="PANTHER" id="PTHR42879:SF2">
    <property type="entry name" value="3-OXOACYL-[ACYL-CARRIER-PROTEIN] REDUCTASE FABG"/>
    <property type="match status" value="1"/>
</dbReference>
<comment type="pathway">
    <text evidence="6">Lipid metabolism; fatty acid biosynthesis.</text>
</comment>
<evidence type="ECO:0000313" key="9">
    <source>
        <dbReference type="Proteomes" id="UP000178606"/>
    </source>
</evidence>
<dbReference type="GO" id="GO:0006633">
    <property type="term" value="P:fatty acid biosynthetic process"/>
    <property type="evidence" value="ECO:0007669"/>
    <property type="project" value="UniProtKB-UniPathway"/>
</dbReference>
<dbReference type="NCBIfam" id="NF005559">
    <property type="entry name" value="PRK07231.1"/>
    <property type="match status" value="1"/>
</dbReference>
<dbReference type="InterPro" id="IPR057326">
    <property type="entry name" value="KR_dom"/>
</dbReference>
<evidence type="ECO:0000256" key="1">
    <source>
        <dbReference type="ARBA" id="ARBA00006484"/>
    </source>
</evidence>
<dbReference type="EC" id="1.1.1.100" evidence="6"/>
<evidence type="ECO:0000256" key="5">
    <source>
        <dbReference type="PIRSR" id="PIRSR611284-2"/>
    </source>
</evidence>
<evidence type="ECO:0000256" key="3">
    <source>
        <dbReference type="ARBA" id="ARBA00023002"/>
    </source>
</evidence>
<keyword evidence="6" id="KW-0276">Fatty acid metabolism</keyword>
<proteinExistence type="inferred from homology"/>
<dbReference type="InterPro" id="IPR050259">
    <property type="entry name" value="SDR"/>
</dbReference>
<feature type="domain" description="Ketoreductase" evidence="7">
    <location>
        <begin position="7"/>
        <end position="187"/>
    </location>
</feature>
<keyword evidence="3 6" id="KW-0560">Oxidoreductase</keyword>
<dbReference type="FunFam" id="3.40.50.720:FF:000115">
    <property type="entry name" value="3-oxoacyl-[acyl-carrier-protein] reductase FabG"/>
    <property type="match status" value="1"/>
</dbReference>
<feature type="binding site" evidence="5">
    <location>
        <position position="91"/>
    </location>
    <ligand>
        <name>NADP(+)</name>
        <dbReference type="ChEBI" id="CHEBI:58349"/>
    </ligand>
</feature>
<reference evidence="8 9" key="1">
    <citation type="journal article" date="2016" name="Nat. Commun.">
        <title>Thousands of microbial genomes shed light on interconnected biogeochemical processes in an aquifer system.</title>
        <authorList>
            <person name="Anantharaman K."/>
            <person name="Brown C.T."/>
            <person name="Hug L.A."/>
            <person name="Sharon I."/>
            <person name="Castelle C.J."/>
            <person name="Probst A.J."/>
            <person name="Thomas B.C."/>
            <person name="Singh A."/>
            <person name="Wilkins M.J."/>
            <person name="Karaoz U."/>
            <person name="Brodie E.L."/>
            <person name="Williams K.H."/>
            <person name="Hubbard S.S."/>
            <person name="Banfield J.F."/>
        </authorList>
    </citation>
    <scope>NUCLEOTIDE SEQUENCE [LARGE SCALE GENOMIC DNA]</scope>
    <source>
        <strain evidence="9">RIFCSPLOWO2_12_FULL_64_10</strain>
    </source>
</reference>
<dbReference type="GO" id="GO:0051287">
    <property type="term" value="F:NAD binding"/>
    <property type="evidence" value="ECO:0007669"/>
    <property type="project" value="UniProtKB-UniRule"/>
</dbReference>
<dbReference type="Pfam" id="PF13561">
    <property type="entry name" value="adh_short_C2"/>
    <property type="match status" value="1"/>
</dbReference>
<feature type="active site" description="Proton acceptor" evidence="4">
    <location>
        <position position="156"/>
    </location>
</feature>
<feature type="binding site" evidence="5">
    <location>
        <begin position="156"/>
        <end position="160"/>
    </location>
    <ligand>
        <name>NADP(+)</name>
        <dbReference type="ChEBI" id="CHEBI:58349"/>
    </ligand>
</feature>
<evidence type="ECO:0000256" key="2">
    <source>
        <dbReference type="ARBA" id="ARBA00022857"/>
    </source>
</evidence>
<dbReference type="PRINTS" id="PR00081">
    <property type="entry name" value="GDHRDH"/>
</dbReference>
<dbReference type="InterPro" id="IPR011284">
    <property type="entry name" value="3oxo_ACP_reduc"/>
</dbReference>
<dbReference type="PROSITE" id="PS00061">
    <property type="entry name" value="ADH_SHORT"/>
    <property type="match status" value="1"/>
</dbReference>
<keyword evidence="6" id="KW-0275">Fatty acid biosynthesis</keyword>
<dbReference type="NCBIfam" id="TIGR01830">
    <property type="entry name" value="3oxo_ACP_reduc"/>
    <property type="match status" value="1"/>
</dbReference>
<name>A0A1F6CKV2_HANXR</name>
<dbReference type="UniPathway" id="UPA00094"/>
<feature type="binding site" evidence="5">
    <location>
        <begin position="13"/>
        <end position="16"/>
    </location>
    <ligand>
        <name>NADP(+)</name>
        <dbReference type="ChEBI" id="CHEBI:58349"/>
    </ligand>
</feature>
<gene>
    <name evidence="8" type="ORF">A3F84_07305</name>
</gene>
<comment type="catalytic activity">
    <reaction evidence="6">
        <text>a (3R)-hydroxyacyl-[ACP] + NADP(+) = a 3-oxoacyl-[ACP] + NADPH + H(+)</text>
        <dbReference type="Rhea" id="RHEA:17397"/>
        <dbReference type="Rhea" id="RHEA-COMP:9916"/>
        <dbReference type="Rhea" id="RHEA-COMP:9945"/>
        <dbReference type="ChEBI" id="CHEBI:15378"/>
        <dbReference type="ChEBI" id="CHEBI:57783"/>
        <dbReference type="ChEBI" id="CHEBI:58349"/>
        <dbReference type="ChEBI" id="CHEBI:78776"/>
        <dbReference type="ChEBI" id="CHEBI:78827"/>
        <dbReference type="EC" id="1.1.1.100"/>
    </reaction>
</comment>
<dbReference type="NCBIfam" id="NF009466">
    <property type="entry name" value="PRK12826.1-2"/>
    <property type="match status" value="1"/>
</dbReference>
<keyword evidence="6" id="KW-0443">Lipid metabolism</keyword>